<dbReference type="Pfam" id="PF13411">
    <property type="entry name" value="MerR_1"/>
    <property type="match status" value="1"/>
</dbReference>
<dbReference type="PRINTS" id="PR00040">
    <property type="entry name" value="HTHMERR"/>
</dbReference>
<accession>A0ABR6WKC7</accession>
<reference evidence="3 4" key="1">
    <citation type="journal article" date="2020" name="mSystems">
        <title>Defining Genomic and Predicted Metabolic Features of the Acetobacterium Genus.</title>
        <authorList>
            <person name="Ross D.E."/>
            <person name="Marshall C.W."/>
            <person name="Gulliver D."/>
            <person name="May H.D."/>
            <person name="Norman R.S."/>
        </authorList>
    </citation>
    <scope>NUCLEOTIDE SEQUENCE [LARGE SCALE GENOMIC DNA]</scope>
    <source>
        <strain evidence="3 4">DSM 9173</strain>
    </source>
</reference>
<dbReference type="InterPro" id="IPR009061">
    <property type="entry name" value="DNA-bd_dom_put_sf"/>
</dbReference>
<protein>
    <submittedName>
        <fullName evidence="3">MerR family transcriptional regulator</fullName>
    </submittedName>
</protein>
<comment type="caution">
    <text evidence="3">The sequence shown here is derived from an EMBL/GenBank/DDBJ whole genome shotgun (WGS) entry which is preliminary data.</text>
</comment>
<dbReference type="SMART" id="SM00422">
    <property type="entry name" value="HTH_MERR"/>
    <property type="match status" value="1"/>
</dbReference>
<keyword evidence="4" id="KW-1185">Reference proteome</keyword>
<gene>
    <name evidence="3" type="ORF">GH807_07890</name>
</gene>
<dbReference type="PANTHER" id="PTHR30204">
    <property type="entry name" value="REDOX-CYCLING DRUG-SENSING TRANSCRIPTIONAL ACTIVATOR SOXR"/>
    <property type="match status" value="1"/>
</dbReference>
<evidence type="ECO:0000256" key="1">
    <source>
        <dbReference type="ARBA" id="ARBA00023125"/>
    </source>
</evidence>
<dbReference type="EMBL" id="WJBB01000007">
    <property type="protein sequence ID" value="MBC3796965.1"/>
    <property type="molecule type" value="Genomic_DNA"/>
</dbReference>
<dbReference type="RefSeq" id="WP_148603198.1">
    <property type="nucleotide sequence ID" value="NZ_RXYB01000006.1"/>
</dbReference>
<feature type="domain" description="HTH merR-type" evidence="2">
    <location>
        <begin position="6"/>
        <end position="76"/>
    </location>
</feature>
<dbReference type="CDD" id="cd01106">
    <property type="entry name" value="HTH_TipAL-Mta"/>
    <property type="match status" value="1"/>
</dbReference>
<dbReference type="InterPro" id="IPR000551">
    <property type="entry name" value="MerR-type_HTH_dom"/>
</dbReference>
<evidence type="ECO:0000313" key="3">
    <source>
        <dbReference type="EMBL" id="MBC3796965.1"/>
    </source>
</evidence>
<proteinExistence type="predicted"/>
<evidence type="ECO:0000259" key="2">
    <source>
        <dbReference type="PROSITE" id="PS50937"/>
    </source>
</evidence>
<dbReference type="PROSITE" id="PS50937">
    <property type="entry name" value="HTH_MERR_2"/>
    <property type="match status" value="1"/>
</dbReference>
<dbReference type="Gene3D" id="1.10.1660.10">
    <property type="match status" value="1"/>
</dbReference>
<dbReference type="InterPro" id="IPR047057">
    <property type="entry name" value="MerR_fam"/>
</dbReference>
<evidence type="ECO:0000313" key="4">
    <source>
        <dbReference type="Proteomes" id="UP000653358"/>
    </source>
</evidence>
<sequence>MKKDKLFTVGEIAKQMGVTVRTLQYYDKLNLLKPSEMSEGGRRLYTQKDIIRLHQVLSFKYLGFSLDEIKNNLFPLDTPQEVCSALEQQREIIKEEIINLQTSLDAINALHDEVIAIDSVDFGKYADIIALLRKENKNYWVFKNFSPRLEDHVRERYMDMPEKGNELYEQYLQILDESVILSQKGEPFDSEKSIGLGKKWWNIVLDFTGGDMSFLPELQKFNLNSKEGWNEEIAKKQDTVNDFLGGILRAYFIQMGYEFPSIEEEQK</sequence>
<dbReference type="PANTHER" id="PTHR30204:SF96">
    <property type="entry name" value="CHROMOSOME-ANCHORING PROTEIN RACA"/>
    <property type="match status" value="1"/>
</dbReference>
<keyword evidence="1" id="KW-0238">DNA-binding</keyword>
<name>A0ABR6WKC7_9FIRM</name>
<organism evidence="3 4">
    <name type="scientific">Acetobacterium tundrae</name>
    <dbReference type="NCBI Taxonomy" id="132932"/>
    <lineage>
        <taxon>Bacteria</taxon>
        <taxon>Bacillati</taxon>
        <taxon>Bacillota</taxon>
        <taxon>Clostridia</taxon>
        <taxon>Eubacteriales</taxon>
        <taxon>Eubacteriaceae</taxon>
        <taxon>Acetobacterium</taxon>
    </lineage>
</organism>
<dbReference type="SUPFAM" id="SSF46955">
    <property type="entry name" value="Putative DNA-binding domain"/>
    <property type="match status" value="1"/>
</dbReference>
<dbReference type="Proteomes" id="UP000653358">
    <property type="component" value="Unassembled WGS sequence"/>
</dbReference>